<reference evidence="1 2" key="1">
    <citation type="journal article" date="2012" name="Science">
        <title>The Paleozoic origin of enzymatic lignin decomposition reconstructed from 31 fungal genomes.</title>
        <authorList>
            <person name="Floudas D."/>
            <person name="Binder M."/>
            <person name="Riley R."/>
            <person name="Barry K."/>
            <person name="Blanchette R.A."/>
            <person name="Henrissat B."/>
            <person name="Martinez A.T."/>
            <person name="Otillar R."/>
            <person name="Spatafora J.W."/>
            <person name="Yadav J.S."/>
            <person name="Aerts A."/>
            <person name="Benoit I."/>
            <person name="Boyd A."/>
            <person name="Carlson A."/>
            <person name="Copeland A."/>
            <person name="Coutinho P.M."/>
            <person name="de Vries R.P."/>
            <person name="Ferreira P."/>
            <person name="Findley K."/>
            <person name="Foster B."/>
            <person name="Gaskell J."/>
            <person name="Glotzer D."/>
            <person name="Gorecki P."/>
            <person name="Heitman J."/>
            <person name="Hesse C."/>
            <person name="Hori C."/>
            <person name="Igarashi K."/>
            <person name="Jurgens J.A."/>
            <person name="Kallen N."/>
            <person name="Kersten P."/>
            <person name="Kohler A."/>
            <person name="Kuees U."/>
            <person name="Kumar T.K.A."/>
            <person name="Kuo A."/>
            <person name="LaButti K."/>
            <person name="Larrondo L.F."/>
            <person name="Lindquist E."/>
            <person name="Ling A."/>
            <person name="Lombard V."/>
            <person name="Lucas S."/>
            <person name="Lundell T."/>
            <person name="Martin R."/>
            <person name="McLaughlin D.J."/>
            <person name="Morgenstern I."/>
            <person name="Morin E."/>
            <person name="Murat C."/>
            <person name="Nagy L.G."/>
            <person name="Nolan M."/>
            <person name="Ohm R.A."/>
            <person name="Patyshakuliyeva A."/>
            <person name="Rokas A."/>
            <person name="Ruiz-Duenas F.J."/>
            <person name="Sabat G."/>
            <person name="Salamov A."/>
            <person name="Samejima M."/>
            <person name="Schmutz J."/>
            <person name="Slot J.C."/>
            <person name="St John F."/>
            <person name="Stenlid J."/>
            <person name="Sun H."/>
            <person name="Sun S."/>
            <person name="Syed K."/>
            <person name="Tsang A."/>
            <person name="Wiebenga A."/>
            <person name="Young D."/>
            <person name="Pisabarro A."/>
            <person name="Eastwood D.C."/>
            <person name="Martin F."/>
            <person name="Cullen D."/>
            <person name="Grigoriev I.V."/>
            <person name="Hibbett D.S."/>
        </authorList>
    </citation>
    <scope>NUCLEOTIDE SEQUENCE</scope>
    <source>
        <strain evidence="2">FP-58527</strain>
    </source>
</reference>
<accession>S8DLR8</accession>
<proteinExistence type="predicted"/>
<dbReference type="AlphaFoldDB" id="S8DLR8"/>
<dbReference type="HOGENOM" id="CLU_1320913_0_0_1"/>
<protein>
    <submittedName>
        <fullName evidence="1">Uncharacterized protein</fullName>
    </submittedName>
</protein>
<name>S8DLR8_FOMSC</name>
<dbReference type="InParanoid" id="S8DLR8"/>
<keyword evidence="2" id="KW-1185">Reference proteome</keyword>
<dbReference type="Proteomes" id="UP000015241">
    <property type="component" value="Unassembled WGS sequence"/>
</dbReference>
<gene>
    <name evidence="1" type="ORF">FOMPIDRAFT_1055806</name>
</gene>
<evidence type="ECO:0000313" key="1">
    <source>
        <dbReference type="EMBL" id="EPS93632.1"/>
    </source>
</evidence>
<organism evidence="1 2">
    <name type="scientific">Fomitopsis schrenkii</name>
    <name type="common">Brown rot fungus</name>
    <dbReference type="NCBI Taxonomy" id="2126942"/>
    <lineage>
        <taxon>Eukaryota</taxon>
        <taxon>Fungi</taxon>
        <taxon>Dikarya</taxon>
        <taxon>Basidiomycota</taxon>
        <taxon>Agaricomycotina</taxon>
        <taxon>Agaricomycetes</taxon>
        <taxon>Polyporales</taxon>
        <taxon>Fomitopsis</taxon>
    </lineage>
</organism>
<sequence length="208" mass="23007">MHSESLENEKLFSALQMLRPELQLSDIPSSLSAWSVASEQLASYMEKLATVLGQSQGEISFTSNYWMDQAHNTFLSMTGHWINAGTESTTIKMNSAVLCLRPVADPQTAAGLAQVAFFVLDMLKVTDRIGRFTVSGLQQNLEMLQGLKRQLAAKSLAPKFKVSRKQVHCLEDVVRLSSHPILRVFKAVGKGPRTLAEIPPEAQVFCRS</sequence>
<dbReference type="EMBL" id="KE504264">
    <property type="protein sequence ID" value="EPS93632.1"/>
    <property type="molecule type" value="Genomic_DNA"/>
</dbReference>
<evidence type="ECO:0000313" key="2">
    <source>
        <dbReference type="Proteomes" id="UP000015241"/>
    </source>
</evidence>